<proteinExistence type="predicted"/>
<name>A0A4U0WXG9_9PEZI</name>
<dbReference type="CDD" id="cd00170">
    <property type="entry name" value="SEC14"/>
    <property type="match status" value="1"/>
</dbReference>
<dbReference type="Pfam" id="PF00650">
    <property type="entry name" value="CRAL_TRIO"/>
    <property type="match status" value="1"/>
</dbReference>
<dbReference type="Pfam" id="PF03765">
    <property type="entry name" value="CRAL_TRIO_N"/>
    <property type="match status" value="1"/>
</dbReference>
<feature type="region of interest" description="Disordered" evidence="1">
    <location>
        <begin position="153"/>
        <end position="216"/>
    </location>
</feature>
<evidence type="ECO:0000313" key="3">
    <source>
        <dbReference type="EMBL" id="TKA67897.1"/>
    </source>
</evidence>
<dbReference type="PROSITE" id="PS50191">
    <property type="entry name" value="CRAL_TRIO"/>
    <property type="match status" value="1"/>
</dbReference>
<dbReference type="InterPro" id="IPR036865">
    <property type="entry name" value="CRAL-TRIO_dom_sf"/>
</dbReference>
<sequence length="563" mass="63008">MSAPARTLRLTVKHTHHPRLPPPSPRLPLRDCPVRRSFASAQHAAPRPIHLHLRAQRGAIDPLTLLAAATISVGIAYFATSYSNGDKHPDPGELEKTTAAQTSHVEDDEMAPQQLPGRPGILTSDQEAKLKEMWAATLEVFGVIHERVSLEANGASTPASDDTASTTEPKKKHRSRLSLGLGKKNKDKPSGKENDSASLNGNDKHGQTRDFQQALASQSPEQLREAFWSMTKHDHPDALLLRFLRARKWDVHAALVMLISTMHWRSQEMHVDDDIMLRGEQHALHESLSSSNPAEKKEGADFLAQLRMGKSFLHGTDKDGRPCCYVRVRLHKQGEQSEKSLERYTVYTIETARMLLRPPVDTATIVFDMTDFTMANMDYTPVKFMIKCFEANYPESLGSVLVYKSPWLFQGIWKIIKGWLDPVVASKVHFASNVEDLSQWIPKNQISRELGGTEEYAYSYVEPQPDETSPLADPTSRAKIQDERTQLIGSYESEVLAWIHGDGGGEGRGRLAQRLAENYWKLDPFVRARSLYDRTGVIREGGRLDFYPGRAGRGGQGHEDGVD</sequence>
<accession>A0A4U0WXG9</accession>
<feature type="region of interest" description="Disordered" evidence="1">
    <location>
        <begin position="85"/>
        <end position="121"/>
    </location>
</feature>
<comment type="caution">
    <text evidence="3">The sequence shown here is derived from an EMBL/GenBank/DDBJ whole genome shotgun (WGS) entry which is preliminary data.</text>
</comment>
<dbReference type="Proteomes" id="UP000309340">
    <property type="component" value="Unassembled WGS sequence"/>
</dbReference>
<feature type="domain" description="CRAL-TRIO" evidence="2">
    <location>
        <begin position="295"/>
        <end position="458"/>
    </location>
</feature>
<dbReference type="InterPro" id="IPR052432">
    <property type="entry name" value="PITP/CRAL-TRIO"/>
</dbReference>
<evidence type="ECO:0000313" key="4">
    <source>
        <dbReference type="Proteomes" id="UP000309340"/>
    </source>
</evidence>
<protein>
    <recommendedName>
        <fullName evidence="2">CRAL-TRIO domain-containing protein</fullName>
    </recommendedName>
</protein>
<dbReference type="PANTHER" id="PTHR46590:SF1">
    <property type="entry name" value="PHOSPHATIDYLINOSITOL TRANSFER PROTEIN CSR1"/>
    <property type="match status" value="1"/>
</dbReference>
<dbReference type="SMART" id="SM00516">
    <property type="entry name" value="SEC14"/>
    <property type="match status" value="1"/>
</dbReference>
<dbReference type="AlphaFoldDB" id="A0A4U0WXG9"/>
<feature type="compositionally biased region" description="Basic and acidic residues" evidence="1">
    <location>
        <begin position="85"/>
        <end position="96"/>
    </location>
</feature>
<evidence type="ECO:0000256" key="1">
    <source>
        <dbReference type="SAM" id="MobiDB-lite"/>
    </source>
</evidence>
<dbReference type="InterPro" id="IPR036273">
    <property type="entry name" value="CRAL/TRIO_N_dom_sf"/>
</dbReference>
<dbReference type="PANTHER" id="PTHR46590">
    <property type="entry name" value="PHOSPHATIDYLINOSITOL TRANSFER PROTEIN CSR1-RELATED"/>
    <property type="match status" value="1"/>
</dbReference>
<reference evidence="3 4" key="1">
    <citation type="submission" date="2017-03" db="EMBL/GenBank/DDBJ databases">
        <title>Genomes of endolithic fungi from Antarctica.</title>
        <authorList>
            <person name="Coleine C."/>
            <person name="Masonjones S."/>
            <person name="Stajich J.E."/>
        </authorList>
    </citation>
    <scope>NUCLEOTIDE SEQUENCE [LARGE SCALE GENOMIC DNA]</scope>
    <source>
        <strain evidence="3 4">CCFEE 5184</strain>
    </source>
</reference>
<dbReference type="STRING" id="329884.A0A4U0WXG9"/>
<feature type="compositionally biased region" description="Low complexity" evidence="1">
    <location>
        <begin position="155"/>
        <end position="167"/>
    </location>
</feature>
<dbReference type="InterPro" id="IPR011074">
    <property type="entry name" value="CRAL/TRIO_N_dom"/>
</dbReference>
<organism evidence="3 4">
    <name type="scientific">Friedmanniomyces simplex</name>
    <dbReference type="NCBI Taxonomy" id="329884"/>
    <lineage>
        <taxon>Eukaryota</taxon>
        <taxon>Fungi</taxon>
        <taxon>Dikarya</taxon>
        <taxon>Ascomycota</taxon>
        <taxon>Pezizomycotina</taxon>
        <taxon>Dothideomycetes</taxon>
        <taxon>Dothideomycetidae</taxon>
        <taxon>Mycosphaerellales</taxon>
        <taxon>Teratosphaeriaceae</taxon>
        <taxon>Friedmanniomyces</taxon>
    </lineage>
</organism>
<dbReference type="SUPFAM" id="SSF46938">
    <property type="entry name" value="CRAL/TRIO N-terminal domain"/>
    <property type="match status" value="1"/>
</dbReference>
<dbReference type="EMBL" id="NAJQ01000543">
    <property type="protein sequence ID" value="TKA67897.1"/>
    <property type="molecule type" value="Genomic_DNA"/>
</dbReference>
<dbReference type="SMART" id="SM01100">
    <property type="entry name" value="CRAL_TRIO_N"/>
    <property type="match status" value="1"/>
</dbReference>
<evidence type="ECO:0000259" key="2">
    <source>
        <dbReference type="PROSITE" id="PS50191"/>
    </source>
</evidence>
<dbReference type="InterPro" id="IPR001251">
    <property type="entry name" value="CRAL-TRIO_dom"/>
</dbReference>
<dbReference type="Gene3D" id="3.40.525.10">
    <property type="entry name" value="CRAL-TRIO lipid binding domain"/>
    <property type="match status" value="1"/>
</dbReference>
<dbReference type="SUPFAM" id="SSF52087">
    <property type="entry name" value="CRAL/TRIO domain"/>
    <property type="match status" value="1"/>
</dbReference>
<keyword evidence="4" id="KW-1185">Reference proteome</keyword>
<gene>
    <name evidence="3" type="ORF">B0A55_09712</name>
</gene>
<dbReference type="OrthoDB" id="43460at2759"/>